<dbReference type="GO" id="GO:0006352">
    <property type="term" value="P:DNA-templated transcription initiation"/>
    <property type="evidence" value="ECO:0007669"/>
    <property type="project" value="InterPro"/>
</dbReference>
<dbReference type="Gene3D" id="1.10.1740.10">
    <property type="match status" value="1"/>
</dbReference>
<protein>
    <submittedName>
        <fullName evidence="8">RNA polymerase sigma-70 factor, ECF subfamily</fullName>
    </submittedName>
</protein>
<evidence type="ECO:0000313" key="11">
    <source>
        <dbReference type="Proteomes" id="UP000198861"/>
    </source>
</evidence>
<dbReference type="EMBL" id="FNYO01000206">
    <property type="protein sequence ID" value="SEJ60469.1"/>
    <property type="molecule type" value="Genomic_DNA"/>
</dbReference>
<dbReference type="InterPro" id="IPR007627">
    <property type="entry name" value="RNA_pol_sigma70_r2"/>
</dbReference>
<dbReference type="AlphaFoldDB" id="A0A1H7A438"/>
<dbReference type="InterPro" id="IPR014284">
    <property type="entry name" value="RNA_pol_sigma-70_dom"/>
</dbReference>
<evidence type="ECO:0000256" key="1">
    <source>
        <dbReference type="ARBA" id="ARBA00010641"/>
    </source>
</evidence>
<evidence type="ECO:0000313" key="10">
    <source>
        <dbReference type="EMBL" id="SFL57478.1"/>
    </source>
</evidence>
<evidence type="ECO:0000259" key="6">
    <source>
        <dbReference type="Pfam" id="PF04542"/>
    </source>
</evidence>
<reference evidence="12 13" key="2">
    <citation type="submission" date="2016-10" db="EMBL/GenBank/DDBJ databases">
        <authorList>
            <person name="de Groot N.N."/>
        </authorList>
    </citation>
    <scope>NUCLEOTIDE SEQUENCE [LARGE SCALE GENOMIC DNA]</scope>
    <source>
        <strain evidence="8 12">DSM 1041</strain>
        <strain evidence="10 13">DSM 381</strain>
    </source>
</reference>
<evidence type="ECO:0000313" key="12">
    <source>
        <dbReference type="Proteomes" id="UP000199005"/>
    </source>
</evidence>
<dbReference type="STRING" id="170623.SAMN04244579_04889"/>
<dbReference type="InterPro" id="IPR039425">
    <property type="entry name" value="RNA_pol_sigma-70-like"/>
</dbReference>
<evidence type="ECO:0000256" key="2">
    <source>
        <dbReference type="ARBA" id="ARBA00023015"/>
    </source>
</evidence>
<keyword evidence="11" id="KW-1185">Reference proteome</keyword>
<dbReference type="PANTHER" id="PTHR43133:SF8">
    <property type="entry name" value="RNA POLYMERASE SIGMA FACTOR HI_1459-RELATED"/>
    <property type="match status" value="1"/>
</dbReference>
<evidence type="ECO:0000256" key="4">
    <source>
        <dbReference type="ARBA" id="ARBA00023125"/>
    </source>
</evidence>
<dbReference type="GO" id="GO:0016987">
    <property type="term" value="F:sigma factor activity"/>
    <property type="evidence" value="ECO:0007669"/>
    <property type="project" value="UniProtKB-KW"/>
</dbReference>
<evidence type="ECO:0000313" key="8">
    <source>
        <dbReference type="EMBL" id="SEJ60469.1"/>
    </source>
</evidence>
<evidence type="ECO:0000313" key="13">
    <source>
        <dbReference type="Proteomes" id="UP000199579"/>
    </source>
</evidence>
<dbReference type="InterPro" id="IPR013324">
    <property type="entry name" value="RNA_pol_sigma_r3/r4-like"/>
</dbReference>
<keyword evidence="2" id="KW-0805">Transcription regulation</keyword>
<feature type="domain" description="RNA polymerase sigma factor 70 region 4 type 2" evidence="7">
    <location>
        <begin position="115"/>
        <end position="167"/>
    </location>
</feature>
<dbReference type="InterPro" id="IPR036388">
    <property type="entry name" value="WH-like_DNA-bd_sf"/>
</dbReference>
<dbReference type="Pfam" id="PF04542">
    <property type="entry name" value="Sigma70_r2"/>
    <property type="match status" value="1"/>
</dbReference>
<gene>
    <name evidence="9" type="ORF">SAMN04244571_04706</name>
    <name evidence="10" type="ORF">SAMN04244574_04687</name>
    <name evidence="8" type="ORF">SAMN04244579_04889</name>
</gene>
<reference evidence="9 11" key="1">
    <citation type="submission" date="2016-10" db="EMBL/GenBank/DDBJ databases">
        <authorList>
            <person name="Varghese N."/>
            <person name="Submissions S."/>
        </authorList>
    </citation>
    <scope>NUCLEOTIDE SEQUENCE [LARGE SCALE GENOMIC DNA]</scope>
    <source>
        <strain evidence="9 11">DSM 282</strain>
    </source>
</reference>
<comment type="similarity">
    <text evidence="1">Belongs to the sigma-70 factor family. ECF subfamily.</text>
</comment>
<sequence length="178" mass="19875">MSPDRQTLEKARAGDAAAFAEVVDSCYASIFRFAMKYTGQRQDAEDVAQQACIKLAHSIASYRFESAFSSWLYALVLNCARDWHRQQSRHRADTLDEDCGEAVADSADESRVYLRQVLDEVDAMGSGYRDTLVLVAGEGLSHREAAELLGVKESTVSWRLHEIRKRLASAAMQENGHD</sequence>
<keyword evidence="5" id="KW-0804">Transcription</keyword>
<dbReference type="RefSeq" id="WP_090903332.1">
    <property type="nucleotide sequence ID" value="NZ_FNYO01000206.1"/>
</dbReference>
<dbReference type="InterPro" id="IPR013325">
    <property type="entry name" value="RNA_pol_sigma_r2"/>
</dbReference>
<dbReference type="Proteomes" id="UP000198861">
    <property type="component" value="Unassembled WGS sequence"/>
</dbReference>
<dbReference type="Pfam" id="PF08281">
    <property type="entry name" value="Sigma70_r4_2"/>
    <property type="match status" value="1"/>
</dbReference>
<dbReference type="GO" id="GO:0003677">
    <property type="term" value="F:DNA binding"/>
    <property type="evidence" value="ECO:0007669"/>
    <property type="project" value="UniProtKB-KW"/>
</dbReference>
<organism evidence="8 12">
    <name type="scientific">Azotobacter beijerinckii</name>
    <dbReference type="NCBI Taxonomy" id="170623"/>
    <lineage>
        <taxon>Bacteria</taxon>
        <taxon>Pseudomonadati</taxon>
        <taxon>Pseudomonadota</taxon>
        <taxon>Gammaproteobacteria</taxon>
        <taxon>Pseudomonadales</taxon>
        <taxon>Pseudomonadaceae</taxon>
        <taxon>Azotobacter</taxon>
    </lineage>
</organism>
<keyword evidence="4" id="KW-0238">DNA-binding</keyword>
<feature type="domain" description="RNA polymerase sigma-70 region 2" evidence="6">
    <location>
        <begin position="23"/>
        <end position="89"/>
    </location>
</feature>
<dbReference type="Proteomes" id="UP000199005">
    <property type="component" value="Unassembled WGS sequence"/>
</dbReference>
<name>A0A1H7A438_9GAMM</name>
<evidence type="ECO:0000313" key="9">
    <source>
        <dbReference type="EMBL" id="SFB64631.1"/>
    </source>
</evidence>
<evidence type="ECO:0000259" key="7">
    <source>
        <dbReference type="Pfam" id="PF08281"/>
    </source>
</evidence>
<keyword evidence="3" id="KW-0731">Sigma factor</keyword>
<dbReference type="EMBL" id="FOKJ01000165">
    <property type="protein sequence ID" value="SFB64631.1"/>
    <property type="molecule type" value="Genomic_DNA"/>
</dbReference>
<proteinExistence type="inferred from homology"/>
<evidence type="ECO:0000256" key="3">
    <source>
        <dbReference type="ARBA" id="ARBA00023082"/>
    </source>
</evidence>
<dbReference type="SUPFAM" id="SSF88946">
    <property type="entry name" value="Sigma2 domain of RNA polymerase sigma factors"/>
    <property type="match status" value="1"/>
</dbReference>
<dbReference type="NCBIfam" id="TIGR02937">
    <property type="entry name" value="sigma70-ECF"/>
    <property type="match status" value="1"/>
</dbReference>
<dbReference type="EMBL" id="FOSX01000173">
    <property type="protein sequence ID" value="SFL57478.1"/>
    <property type="molecule type" value="Genomic_DNA"/>
</dbReference>
<evidence type="ECO:0000256" key="5">
    <source>
        <dbReference type="ARBA" id="ARBA00023163"/>
    </source>
</evidence>
<dbReference type="SUPFAM" id="SSF88659">
    <property type="entry name" value="Sigma3 and sigma4 domains of RNA polymerase sigma factors"/>
    <property type="match status" value="1"/>
</dbReference>
<accession>A0A1H7A438</accession>
<dbReference type="Gene3D" id="1.10.10.10">
    <property type="entry name" value="Winged helix-like DNA-binding domain superfamily/Winged helix DNA-binding domain"/>
    <property type="match status" value="1"/>
</dbReference>
<dbReference type="Proteomes" id="UP000199579">
    <property type="component" value="Unassembled WGS sequence"/>
</dbReference>
<dbReference type="InterPro" id="IPR013249">
    <property type="entry name" value="RNA_pol_sigma70_r4_t2"/>
</dbReference>
<dbReference type="PANTHER" id="PTHR43133">
    <property type="entry name" value="RNA POLYMERASE ECF-TYPE SIGMA FACTO"/>
    <property type="match status" value="1"/>
</dbReference>